<accession>A0A9E9LFS3</accession>
<sequence length="113" mass="12933">MNTVWIIIATVLIFSWSWWRLYVYNMRKRPNRTIAHMLGFLLGSFPALFFFYACVASFPPPEAEIPSTMSLAGLWGIFVLSIIMVLYLTSRPVPQQNDGKAISSDKRDTGKKK</sequence>
<feature type="transmembrane region" description="Helical" evidence="2">
    <location>
        <begin position="35"/>
        <end position="58"/>
    </location>
</feature>
<gene>
    <name evidence="3" type="ORF">NB646_03880</name>
</gene>
<dbReference type="EMBL" id="CP098251">
    <property type="protein sequence ID" value="WAV91879.1"/>
    <property type="molecule type" value="Genomic_DNA"/>
</dbReference>
<feature type="transmembrane region" description="Helical" evidence="2">
    <location>
        <begin position="70"/>
        <end position="88"/>
    </location>
</feature>
<feature type="region of interest" description="Disordered" evidence="1">
    <location>
        <begin position="94"/>
        <end position="113"/>
    </location>
</feature>
<dbReference type="AlphaFoldDB" id="A0A9E9LFS3"/>
<name>A0A9E9LFS3_9BURK</name>
<keyword evidence="2" id="KW-1133">Transmembrane helix</keyword>
<evidence type="ECO:0000313" key="3">
    <source>
        <dbReference type="EMBL" id="WAV91879.1"/>
    </source>
</evidence>
<evidence type="ECO:0000256" key="1">
    <source>
        <dbReference type="SAM" id="MobiDB-lite"/>
    </source>
</evidence>
<protein>
    <submittedName>
        <fullName evidence="3">Uncharacterized protein</fullName>
    </submittedName>
</protein>
<proteinExistence type="predicted"/>
<reference evidence="3" key="1">
    <citation type="journal article" date="2022" name="Front. Microbiol.">
        <title>New perspectives on an old grouping: The genomic and phenotypic variability of Oxalobacter formigenes and the implications for calcium oxalate stone prevention.</title>
        <authorList>
            <person name="Chmiel J.A."/>
            <person name="Carr C."/>
            <person name="Stuivenberg G.A."/>
            <person name="Venema R."/>
            <person name="Chanyi R.M."/>
            <person name="Al K.F."/>
            <person name="Giguere D."/>
            <person name="Say H."/>
            <person name="Akouris P.P."/>
            <person name="Dominguez Romero S.A."/>
            <person name="Kwong A."/>
            <person name="Tai V."/>
            <person name="Koval S.F."/>
            <person name="Razvi H."/>
            <person name="Bjazevic J."/>
            <person name="Burton J.P."/>
        </authorList>
    </citation>
    <scope>NUCLEOTIDE SEQUENCE</scope>
    <source>
        <strain evidence="3">OxK</strain>
    </source>
</reference>
<organism evidence="3">
    <name type="scientific">Oxalobacter aliiformigenes</name>
    <dbReference type="NCBI Taxonomy" id="2946593"/>
    <lineage>
        <taxon>Bacteria</taxon>
        <taxon>Pseudomonadati</taxon>
        <taxon>Pseudomonadota</taxon>
        <taxon>Betaproteobacteria</taxon>
        <taxon>Burkholderiales</taxon>
        <taxon>Oxalobacteraceae</taxon>
        <taxon>Oxalobacter</taxon>
    </lineage>
</organism>
<dbReference type="Proteomes" id="UP001164819">
    <property type="component" value="Chromosome"/>
</dbReference>
<dbReference type="RefSeq" id="WP_269316240.1">
    <property type="nucleotide sequence ID" value="NZ_CP098251.1"/>
</dbReference>
<feature type="compositionally biased region" description="Basic and acidic residues" evidence="1">
    <location>
        <begin position="103"/>
        <end position="113"/>
    </location>
</feature>
<keyword evidence="2" id="KW-0812">Transmembrane</keyword>
<keyword evidence="2" id="KW-0472">Membrane</keyword>
<evidence type="ECO:0000256" key="2">
    <source>
        <dbReference type="SAM" id="Phobius"/>
    </source>
</evidence>
<feature type="transmembrane region" description="Helical" evidence="2">
    <location>
        <begin position="6"/>
        <end position="23"/>
    </location>
</feature>